<name>A0A8J4FQN9_9CHLO</name>
<keyword evidence="2" id="KW-1185">Reference proteome</keyword>
<dbReference type="Proteomes" id="UP000747110">
    <property type="component" value="Unassembled WGS sequence"/>
</dbReference>
<protein>
    <submittedName>
        <fullName evidence="1">Uncharacterized protein</fullName>
    </submittedName>
</protein>
<accession>A0A8J4FQN9</accession>
<gene>
    <name evidence="1" type="ORF">Vretifemale_12151</name>
</gene>
<comment type="caution">
    <text evidence="1">The sequence shown here is derived from an EMBL/GenBank/DDBJ whole genome shotgun (WGS) entry which is preliminary data.</text>
</comment>
<organism evidence="1 2">
    <name type="scientific">Volvox reticuliferus</name>
    <dbReference type="NCBI Taxonomy" id="1737510"/>
    <lineage>
        <taxon>Eukaryota</taxon>
        <taxon>Viridiplantae</taxon>
        <taxon>Chlorophyta</taxon>
        <taxon>core chlorophytes</taxon>
        <taxon>Chlorophyceae</taxon>
        <taxon>CS clade</taxon>
        <taxon>Chlamydomonadales</taxon>
        <taxon>Volvocaceae</taxon>
        <taxon>Volvox</taxon>
    </lineage>
</organism>
<evidence type="ECO:0000313" key="1">
    <source>
        <dbReference type="EMBL" id="GIL83319.1"/>
    </source>
</evidence>
<reference evidence="1" key="1">
    <citation type="journal article" date="2021" name="Proc. Natl. Acad. Sci. U.S.A.">
        <title>Three genomes in the algal genus Volvox reveal the fate of a haploid sex-determining region after a transition to homothallism.</title>
        <authorList>
            <person name="Yamamoto K."/>
            <person name="Hamaji T."/>
            <person name="Kawai-Toyooka H."/>
            <person name="Matsuzaki R."/>
            <person name="Takahashi F."/>
            <person name="Nishimura Y."/>
            <person name="Kawachi M."/>
            <person name="Noguchi H."/>
            <person name="Minakuchi Y."/>
            <person name="Umen J.G."/>
            <person name="Toyoda A."/>
            <person name="Nozaki H."/>
        </authorList>
    </citation>
    <scope>NUCLEOTIDE SEQUENCE</scope>
    <source>
        <strain evidence="1">NIES-3786</strain>
    </source>
</reference>
<proteinExistence type="predicted"/>
<dbReference type="EMBL" id="BNCP01000026">
    <property type="protein sequence ID" value="GIL83319.1"/>
    <property type="molecule type" value="Genomic_DNA"/>
</dbReference>
<feature type="non-terminal residue" evidence="1">
    <location>
        <position position="1"/>
    </location>
</feature>
<dbReference type="AlphaFoldDB" id="A0A8J4FQN9"/>
<sequence>KRGKGPGEKPIINIDPIVLDEITTAVIAELEALLCDHYAYDGHRPDNVQYSSGVVVYYSSSSSSSSSSTVYVSVFPTCSVLPFCSVRVSYQVSDVRWHEVRVRVRVLVLELLSVS</sequence>
<evidence type="ECO:0000313" key="2">
    <source>
        <dbReference type="Proteomes" id="UP000747110"/>
    </source>
</evidence>